<dbReference type="Proteomes" id="UP000233654">
    <property type="component" value="Unassembled WGS sequence"/>
</dbReference>
<comment type="caution">
    <text evidence="2">The sequence shown here is derived from an EMBL/GenBank/DDBJ whole genome shotgun (WGS) entry which is preliminary data.</text>
</comment>
<feature type="transmembrane region" description="Helical" evidence="1">
    <location>
        <begin position="111"/>
        <end position="128"/>
    </location>
</feature>
<feature type="transmembrane region" description="Helical" evidence="1">
    <location>
        <begin position="338"/>
        <end position="357"/>
    </location>
</feature>
<feature type="transmembrane region" description="Helical" evidence="1">
    <location>
        <begin position="298"/>
        <end position="318"/>
    </location>
</feature>
<keyword evidence="1" id="KW-0812">Transmembrane</keyword>
<reference evidence="2 3" key="1">
    <citation type="journal article" date="2017" name="ISME J.">
        <title>Potential for microbial H2 and metal transformations associated with novel bacteria and archaea in deep terrestrial subsurface sediments.</title>
        <authorList>
            <person name="Hernsdorf A.W."/>
            <person name="Amano Y."/>
            <person name="Miyakawa K."/>
            <person name="Ise K."/>
            <person name="Suzuki Y."/>
            <person name="Anantharaman K."/>
            <person name="Probst A."/>
            <person name="Burstein D."/>
            <person name="Thomas B.C."/>
            <person name="Banfield J.F."/>
        </authorList>
    </citation>
    <scope>NUCLEOTIDE SEQUENCE [LARGE SCALE GENOMIC DNA]</scope>
    <source>
        <strain evidence="2">HGW-Actinobacteria-3</strain>
    </source>
</reference>
<feature type="transmembrane region" description="Helical" evidence="1">
    <location>
        <begin position="190"/>
        <end position="211"/>
    </location>
</feature>
<gene>
    <name evidence="2" type="ORF">CVT63_08010</name>
</gene>
<evidence type="ECO:0000313" key="3">
    <source>
        <dbReference type="Proteomes" id="UP000233654"/>
    </source>
</evidence>
<keyword evidence="1" id="KW-1133">Transmembrane helix</keyword>
<proteinExistence type="predicted"/>
<feature type="transmembrane region" description="Helical" evidence="1">
    <location>
        <begin position="12"/>
        <end position="30"/>
    </location>
</feature>
<sequence>MSRSAKVFRSKWLLLAAIIVGVGIRLLAATRGHNYDVDSFIIVADLVDHGRNVYASTSRYNYGPIWLNVLHAIYRLSSRDVVTFRYMLAGFLGLVDVGIFIILWRKFRRTTAYLFFFNPISIIITGYHSQFDNLAILLGLLSVVLLGDHLDKRLSKRELLGLFTLGLSLMTKHILFAFPVWLAVKQKGSLRKIAVVIVPISVFLLGFVPYWHEGKQGIIQNIFLYESWNNAYFYKWFVPMGIQLIFTRKMIWISLLAFFAFVFRRRNAPESLLLYTGVLIATSPAIANQYLAIVIPFVAANTNIFLVLYTLIGTWYLLVDHHGLHISSLQHIINIDQGVWYTILVCMLCTALVWIAWRQGIVAFLKKGVLEAKIQLGYEE</sequence>
<organism evidence="2 3">
    <name type="scientific">Candidatus Anoxymicrobium japonicum</name>
    <dbReference type="NCBI Taxonomy" id="2013648"/>
    <lineage>
        <taxon>Bacteria</taxon>
        <taxon>Bacillati</taxon>
        <taxon>Actinomycetota</taxon>
        <taxon>Candidatus Geothermincolia</taxon>
        <taxon>Candidatus Geothermincolales</taxon>
        <taxon>Candidatus Anoxymicrobiaceae</taxon>
        <taxon>Candidatus Anoxymicrobium</taxon>
    </lineage>
</organism>
<protein>
    <recommendedName>
        <fullName evidence="4">DUF2029 domain-containing protein</fullName>
    </recommendedName>
</protein>
<feature type="transmembrane region" description="Helical" evidence="1">
    <location>
        <begin position="162"/>
        <end position="184"/>
    </location>
</feature>
<keyword evidence="1" id="KW-0472">Membrane</keyword>
<dbReference type="AlphaFoldDB" id="A0A2N3G3X0"/>
<name>A0A2N3G3X0_9ACTN</name>
<feature type="transmembrane region" description="Helical" evidence="1">
    <location>
        <begin position="232"/>
        <end position="260"/>
    </location>
</feature>
<evidence type="ECO:0008006" key="4">
    <source>
        <dbReference type="Google" id="ProtNLM"/>
    </source>
</evidence>
<evidence type="ECO:0000313" key="2">
    <source>
        <dbReference type="EMBL" id="PKQ27437.1"/>
    </source>
</evidence>
<accession>A0A2N3G3X0</accession>
<evidence type="ECO:0000256" key="1">
    <source>
        <dbReference type="SAM" id="Phobius"/>
    </source>
</evidence>
<feature type="transmembrane region" description="Helical" evidence="1">
    <location>
        <begin position="84"/>
        <end position="104"/>
    </location>
</feature>
<dbReference type="EMBL" id="PHEX01000100">
    <property type="protein sequence ID" value="PKQ27437.1"/>
    <property type="molecule type" value="Genomic_DNA"/>
</dbReference>
<feature type="transmembrane region" description="Helical" evidence="1">
    <location>
        <begin position="272"/>
        <end position="291"/>
    </location>
</feature>